<keyword evidence="3" id="KW-1185">Reference proteome</keyword>
<proteinExistence type="predicted"/>
<feature type="region of interest" description="Disordered" evidence="1">
    <location>
        <begin position="1"/>
        <end position="32"/>
    </location>
</feature>
<dbReference type="OrthoDB" id="26777at10239"/>
<dbReference type="EMBL" id="KR080197">
    <property type="protein sequence ID" value="AKF14438.1"/>
    <property type="molecule type" value="Genomic_DNA"/>
</dbReference>
<gene>
    <name evidence="2" type="primary">1</name>
    <name evidence="2" type="ORF">SEA_FLAGSTAFF_1</name>
</gene>
<dbReference type="RefSeq" id="YP_009204192.1">
    <property type="nucleotide sequence ID" value="NC_028861.1"/>
</dbReference>
<accession>A0A0F6WE74</accession>
<dbReference type="KEGG" id="vg:26630848"/>
<protein>
    <submittedName>
        <fullName evidence="2">Terminase small subunit</fullName>
    </submittedName>
</protein>
<feature type="compositionally biased region" description="Basic residues" evidence="1">
    <location>
        <begin position="18"/>
        <end position="29"/>
    </location>
</feature>
<evidence type="ECO:0000313" key="2">
    <source>
        <dbReference type="EMBL" id="AKF14438.1"/>
    </source>
</evidence>
<sequence length="111" mass="11821">MAGKPPLRAVKDGEKPPAPKKRAPAKRGPRTVAHAATLTRKTLLITVRDKLAAQMDDPRSHPRDVIAAATKLLEVQAQIDALDPKKAAAAAATPKTAVANTPNEHWDQNAI</sequence>
<dbReference type="GeneID" id="26630848"/>
<dbReference type="Proteomes" id="UP000203806">
    <property type="component" value="Segment"/>
</dbReference>
<organism evidence="2 3">
    <name type="scientific">Mycobacterium phage FlagStaff</name>
    <dbReference type="NCBI Taxonomy" id="1647304"/>
    <lineage>
        <taxon>Viruses</taxon>
        <taxon>Duplodnaviria</taxon>
        <taxon>Heunggongvirae</taxon>
        <taxon>Uroviricota</taxon>
        <taxon>Caudoviricetes</taxon>
        <taxon>Gclasvirinae</taxon>
        <taxon>Avocadovirus</taxon>
        <taxon>Avocadovirus flagstaff</taxon>
    </lineage>
</organism>
<evidence type="ECO:0000256" key="1">
    <source>
        <dbReference type="SAM" id="MobiDB-lite"/>
    </source>
</evidence>
<evidence type="ECO:0000313" key="3">
    <source>
        <dbReference type="Proteomes" id="UP000203806"/>
    </source>
</evidence>
<reference evidence="2 3" key="1">
    <citation type="journal article" date="2015" name="Genome Announc.">
        <title>Genome Sequences of Cluster G Mycobacteriophages Cambiare, FlagStaff, and MOOREtheMARYer.</title>
        <authorList>
            <person name="Pope W.H."/>
            <person name="Augustine D.A."/>
            <person name="Carroll D.C."/>
            <person name="Duncan J.C."/>
            <person name="Harwi K.M."/>
            <person name="Howry R."/>
            <person name="Jagessar B."/>
            <person name="Lum B.A."/>
            <person name="Meinert J.W."/>
            <person name="Migliozzi J.S."/>
            <person name="Milliken K.A."/>
            <person name="Mitchell C.J."/>
            <person name="Nalatwad A.S."/>
            <person name="Orlandini K.C."/>
            <person name="Rhein M.J."/>
            <person name="Saravanan V."/>
            <person name="Seese B.A."/>
            <person name="Schiebel J.G."/>
            <person name="Thomas K.B."/>
            <person name="Adkins N.L."/>
            <person name="Cohen K.L."/>
            <person name="Iyengar V.B."/>
            <person name="Kim H."/>
            <person name="Kramer Z.J."/>
            <person name="Montgomery M.T."/>
            <person name="Schafer C.E."/>
            <person name="Wilkes K.E."/>
            <person name="Grubb S.R."/>
            <person name="Warner M.H."/>
            <person name="Bowman C.A."/>
            <person name="Russell D.A."/>
            <person name="Hatfull G.F."/>
        </authorList>
    </citation>
    <scope>NUCLEOTIDE SEQUENCE [LARGE SCALE GENOMIC DNA]</scope>
</reference>
<name>A0A0F6WE74_9CAUD</name>